<accession>A0ABP8MVC8</accession>
<protein>
    <recommendedName>
        <fullName evidence="3">Sugar phosphate isomerase/epimerase</fullName>
    </recommendedName>
</protein>
<dbReference type="RefSeq" id="WP_345243885.1">
    <property type="nucleotide sequence ID" value="NZ_BAABHD010000027.1"/>
</dbReference>
<sequence length="140" mass="15890">MIVRIWILAISLISYPLLAQQNARLVRNPFFTLHNGIRGDSIYNTPARQVKLAKELGYDGMEINQLESFPAFKAEMDRQGLPVTCVYFKVDLDEPTLDVRLPEYIRSLRNSGTILLPYVISSKKTYAPSDTKGDSVAVRR</sequence>
<evidence type="ECO:0008006" key="3">
    <source>
        <dbReference type="Google" id="ProtNLM"/>
    </source>
</evidence>
<evidence type="ECO:0000313" key="2">
    <source>
        <dbReference type="Proteomes" id="UP001501175"/>
    </source>
</evidence>
<dbReference type="EMBL" id="BAABHD010000027">
    <property type="protein sequence ID" value="GAA4456029.1"/>
    <property type="molecule type" value="Genomic_DNA"/>
</dbReference>
<name>A0ABP8MVC8_9BACT</name>
<gene>
    <name evidence="1" type="ORF">GCM10023189_24670</name>
</gene>
<keyword evidence="2" id="KW-1185">Reference proteome</keyword>
<comment type="caution">
    <text evidence="1">The sequence shown here is derived from an EMBL/GenBank/DDBJ whole genome shotgun (WGS) entry which is preliminary data.</text>
</comment>
<dbReference type="Gene3D" id="3.20.20.150">
    <property type="entry name" value="Divalent-metal-dependent TIM barrel enzymes"/>
    <property type="match status" value="1"/>
</dbReference>
<reference evidence="2" key="1">
    <citation type="journal article" date="2019" name="Int. J. Syst. Evol. Microbiol.">
        <title>The Global Catalogue of Microorganisms (GCM) 10K type strain sequencing project: providing services to taxonomists for standard genome sequencing and annotation.</title>
        <authorList>
            <consortium name="The Broad Institute Genomics Platform"/>
            <consortium name="The Broad Institute Genome Sequencing Center for Infectious Disease"/>
            <person name="Wu L."/>
            <person name="Ma J."/>
        </authorList>
    </citation>
    <scope>NUCLEOTIDE SEQUENCE [LARGE SCALE GENOMIC DNA]</scope>
    <source>
        <strain evidence="2">JCM 17927</strain>
    </source>
</reference>
<proteinExistence type="predicted"/>
<evidence type="ECO:0000313" key="1">
    <source>
        <dbReference type="EMBL" id="GAA4456029.1"/>
    </source>
</evidence>
<dbReference type="Proteomes" id="UP001501175">
    <property type="component" value="Unassembled WGS sequence"/>
</dbReference>
<organism evidence="1 2">
    <name type="scientific">Nibrella saemangeumensis</name>
    <dbReference type="NCBI Taxonomy" id="1084526"/>
    <lineage>
        <taxon>Bacteria</taxon>
        <taxon>Pseudomonadati</taxon>
        <taxon>Bacteroidota</taxon>
        <taxon>Cytophagia</taxon>
        <taxon>Cytophagales</taxon>
        <taxon>Spirosomataceae</taxon>
        <taxon>Nibrella</taxon>
    </lineage>
</organism>